<dbReference type="Gene3D" id="3.30.70.20">
    <property type="match status" value="1"/>
</dbReference>
<evidence type="ECO:0000313" key="6">
    <source>
        <dbReference type="EMBL" id="OIP36253.1"/>
    </source>
</evidence>
<dbReference type="AlphaFoldDB" id="A0A1J5DJ61"/>
<evidence type="ECO:0000256" key="2">
    <source>
        <dbReference type="ARBA" id="ARBA00022723"/>
    </source>
</evidence>
<evidence type="ECO:0000259" key="5">
    <source>
        <dbReference type="PROSITE" id="PS51379"/>
    </source>
</evidence>
<dbReference type="GO" id="GO:0051539">
    <property type="term" value="F:4 iron, 4 sulfur cluster binding"/>
    <property type="evidence" value="ECO:0007669"/>
    <property type="project" value="UniProtKB-KW"/>
</dbReference>
<dbReference type="PANTHER" id="PTHR43687">
    <property type="entry name" value="ADENYLYLSULFATE REDUCTASE, BETA SUBUNIT"/>
    <property type="match status" value="1"/>
</dbReference>
<dbReference type="Gene3D" id="6.20.260.10">
    <property type="entry name" value="Adenylylsulphate reductase, beta subunit, C-terminal domain"/>
    <property type="match status" value="1"/>
</dbReference>
<dbReference type="STRING" id="1817895.AUJ95_09560"/>
<dbReference type="InterPro" id="IPR011802">
    <property type="entry name" value="AprB"/>
</dbReference>
<organism evidence="6 7">
    <name type="scientific">Candidatus Desantisbacteria bacterium CG2_30_40_21</name>
    <dbReference type="NCBI Taxonomy" id="1817895"/>
    <lineage>
        <taxon>Bacteria</taxon>
        <taxon>Candidatus Desantisiibacteriota</taxon>
    </lineage>
</organism>
<keyword evidence="4" id="KW-0411">Iron-sulfur</keyword>
<dbReference type="SUPFAM" id="SSF54862">
    <property type="entry name" value="4Fe-4S ferredoxins"/>
    <property type="match status" value="1"/>
</dbReference>
<feature type="domain" description="4Fe-4S ferredoxin-type" evidence="5">
    <location>
        <begin position="38"/>
        <end position="67"/>
    </location>
</feature>
<dbReference type="InterPro" id="IPR017900">
    <property type="entry name" value="4Fe4S_Fe_S_CS"/>
</dbReference>
<sequence length="144" mass="16165">MPSFVIAEKCDGCKGQDKTACQYICPNDLMRLNEEKTKGFNQEPDQCWECYSCAKICPQQAVEIRAYADIVPMGGKVLPMRGTDSIMWTIQFRDGNIKRFKFPIRTTAEGSIKPYEGKPQPTAADLKTNNLFTEIGKTLAVMAK</sequence>
<evidence type="ECO:0000313" key="7">
    <source>
        <dbReference type="Proteomes" id="UP000183085"/>
    </source>
</evidence>
<dbReference type="GO" id="GO:0046872">
    <property type="term" value="F:metal ion binding"/>
    <property type="evidence" value="ECO:0007669"/>
    <property type="project" value="UniProtKB-KW"/>
</dbReference>
<protein>
    <submittedName>
        <fullName evidence="6">Adenylyl-sulfate reductase subunit beta</fullName>
    </submittedName>
</protein>
<dbReference type="PANTHER" id="PTHR43687:SF1">
    <property type="entry name" value="FERREDOXIN III"/>
    <property type="match status" value="1"/>
</dbReference>
<dbReference type="NCBIfam" id="TIGR02060">
    <property type="entry name" value="aprB"/>
    <property type="match status" value="1"/>
</dbReference>
<keyword evidence="2" id="KW-0479">Metal-binding</keyword>
<dbReference type="PROSITE" id="PS51379">
    <property type="entry name" value="4FE4S_FER_2"/>
    <property type="match status" value="2"/>
</dbReference>
<evidence type="ECO:0000256" key="1">
    <source>
        <dbReference type="ARBA" id="ARBA00022485"/>
    </source>
</evidence>
<evidence type="ECO:0000256" key="3">
    <source>
        <dbReference type="ARBA" id="ARBA00023004"/>
    </source>
</evidence>
<feature type="domain" description="4Fe-4S ferredoxin-type" evidence="5">
    <location>
        <begin position="1"/>
        <end position="35"/>
    </location>
</feature>
<dbReference type="PROSITE" id="PS00198">
    <property type="entry name" value="4FE4S_FER_1"/>
    <property type="match status" value="1"/>
</dbReference>
<evidence type="ECO:0000256" key="4">
    <source>
        <dbReference type="ARBA" id="ARBA00023014"/>
    </source>
</evidence>
<gene>
    <name evidence="6" type="ORF">AUJ95_09560</name>
</gene>
<reference evidence="6 7" key="1">
    <citation type="journal article" date="2016" name="Environ. Microbiol.">
        <title>Genomic resolution of a cold subsurface aquifer community provides metabolic insights for novel microbes adapted to high CO concentrations.</title>
        <authorList>
            <person name="Probst A.J."/>
            <person name="Castelle C.J."/>
            <person name="Singh A."/>
            <person name="Brown C.T."/>
            <person name="Anantharaman K."/>
            <person name="Sharon I."/>
            <person name="Hug L.A."/>
            <person name="Burstein D."/>
            <person name="Emerson J.B."/>
            <person name="Thomas B.C."/>
            <person name="Banfield J.F."/>
        </authorList>
    </citation>
    <scope>NUCLEOTIDE SEQUENCE [LARGE SCALE GENOMIC DNA]</scope>
    <source>
        <strain evidence="6">CG2_30_40_21</strain>
    </source>
</reference>
<accession>A0A1J5DJ61</accession>
<dbReference type="EMBL" id="MNYI01000245">
    <property type="protein sequence ID" value="OIP36253.1"/>
    <property type="molecule type" value="Genomic_DNA"/>
</dbReference>
<keyword evidence="1" id="KW-0004">4Fe-4S</keyword>
<dbReference type="Proteomes" id="UP000183085">
    <property type="component" value="Unassembled WGS sequence"/>
</dbReference>
<name>A0A1J5DJ61_9BACT</name>
<dbReference type="InterPro" id="IPR017896">
    <property type="entry name" value="4Fe4S_Fe-S-bd"/>
</dbReference>
<keyword evidence="3" id="KW-0408">Iron</keyword>
<dbReference type="Pfam" id="PF12838">
    <property type="entry name" value="Fer4_7"/>
    <property type="match status" value="1"/>
</dbReference>
<dbReference type="InterPro" id="IPR038465">
    <property type="entry name" value="APS_reduc_Bsu_C_sf"/>
</dbReference>
<dbReference type="InterPro" id="IPR022738">
    <property type="entry name" value="AprB_C"/>
</dbReference>
<proteinExistence type="predicted"/>
<dbReference type="Pfam" id="PF12139">
    <property type="entry name" value="APS-reductase_C"/>
    <property type="match status" value="1"/>
</dbReference>
<comment type="caution">
    <text evidence="6">The sequence shown here is derived from an EMBL/GenBank/DDBJ whole genome shotgun (WGS) entry which is preliminary data.</text>
</comment>
<dbReference type="InterPro" id="IPR050572">
    <property type="entry name" value="Fe-S_Ferredoxin"/>
</dbReference>